<dbReference type="EMBL" id="BGZK01001924">
    <property type="protein sequence ID" value="GBP88337.1"/>
    <property type="molecule type" value="Genomic_DNA"/>
</dbReference>
<keyword evidence="3" id="KW-1185">Reference proteome</keyword>
<reference evidence="2 3" key="1">
    <citation type="journal article" date="2019" name="Commun. Biol.">
        <title>The bagworm genome reveals a unique fibroin gene that provides high tensile strength.</title>
        <authorList>
            <person name="Kono N."/>
            <person name="Nakamura H."/>
            <person name="Ohtoshi R."/>
            <person name="Tomita M."/>
            <person name="Numata K."/>
            <person name="Arakawa K."/>
        </authorList>
    </citation>
    <scope>NUCLEOTIDE SEQUENCE [LARGE SCALE GENOMIC DNA]</scope>
</reference>
<dbReference type="AlphaFoldDB" id="A0A4C1ZNY8"/>
<comment type="caution">
    <text evidence="2">The sequence shown here is derived from an EMBL/GenBank/DDBJ whole genome shotgun (WGS) entry which is preliminary data.</text>
</comment>
<feature type="transmembrane region" description="Helical" evidence="1">
    <location>
        <begin position="71"/>
        <end position="93"/>
    </location>
</feature>
<proteinExistence type="predicted"/>
<keyword evidence="1" id="KW-0472">Membrane</keyword>
<keyword evidence="1" id="KW-1133">Transmembrane helix</keyword>
<sequence length="115" mass="12948">MQSMQFCIHTICKVNLADRSSRLSRGRAEVSVDRGLRGPPVLVSRGLKNDSLFTCSKTDCRPAPPAQRRRILSPGSIIFLSIGFVRIHAVFFLPRDLKKRAHIVICNIHVKTHET</sequence>
<protein>
    <submittedName>
        <fullName evidence="2">Uncharacterized protein</fullName>
    </submittedName>
</protein>
<name>A0A4C1ZNY8_EUMVA</name>
<dbReference type="Proteomes" id="UP000299102">
    <property type="component" value="Unassembled WGS sequence"/>
</dbReference>
<evidence type="ECO:0000256" key="1">
    <source>
        <dbReference type="SAM" id="Phobius"/>
    </source>
</evidence>
<evidence type="ECO:0000313" key="3">
    <source>
        <dbReference type="Proteomes" id="UP000299102"/>
    </source>
</evidence>
<organism evidence="2 3">
    <name type="scientific">Eumeta variegata</name>
    <name type="common">Bagworm moth</name>
    <name type="synonym">Eumeta japonica</name>
    <dbReference type="NCBI Taxonomy" id="151549"/>
    <lineage>
        <taxon>Eukaryota</taxon>
        <taxon>Metazoa</taxon>
        <taxon>Ecdysozoa</taxon>
        <taxon>Arthropoda</taxon>
        <taxon>Hexapoda</taxon>
        <taxon>Insecta</taxon>
        <taxon>Pterygota</taxon>
        <taxon>Neoptera</taxon>
        <taxon>Endopterygota</taxon>
        <taxon>Lepidoptera</taxon>
        <taxon>Glossata</taxon>
        <taxon>Ditrysia</taxon>
        <taxon>Tineoidea</taxon>
        <taxon>Psychidae</taxon>
        <taxon>Oiketicinae</taxon>
        <taxon>Eumeta</taxon>
    </lineage>
</organism>
<gene>
    <name evidence="2" type="ORF">EVAR_99774_1</name>
</gene>
<accession>A0A4C1ZNY8</accession>
<keyword evidence="1" id="KW-0812">Transmembrane</keyword>
<evidence type="ECO:0000313" key="2">
    <source>
        <dbReference type="EMBL" id="GBP88337.1"/>
    </source>
</evidence>